<accession>A0A2G2X6J5</accession>
<dbReference type="Proteomes" id="UP000224567">
    <property type="component" value="Unassembled WGS sequence"/>
</dbReference>
<organism evidence="2 3">
    <name type="scientific">Capsicum baccatum</name>
    <name type="common">Peruvian pepper</name>
    <dbReference type="NCBI Taxonomy" id="33114"/>
    <lineage>
        <taxon>Eukaryota</taxon>
        <taxon>Viridiplantae</taxon>
        <taxon>Streptophyta</taxon>
        <taxon>Embryophyta</taxon>
        <taxon>Tracheophyta</taxon>
        <taxon>Spermatophyta</taxon>
        <taxon>Magnoliopsida</taxon>
        <taxon>eudicotyledons</taxon>
        <taxon>Gunneridae</taxon>
        <taxon>Pentapetalae</taxon>
        <taxon>asterids</taxon>
        <taxon>lamiids</taxon>
        <taxon>Solanales</taxon>
        <taxon>Solanaceae</taxon>
        <taxon>Solanoideae</taxon>
        <taxon>Capsiceae</taxon>
        <taxon>Capsicum</taxon>
    </lineage>
</organism>
<proteinExistence type="predicted"/>
<reference evidence="2 3" key="1">
    <citation type="journal article" date="2017" name="Genome Biol.">
        <title>New reference genome sequences of hot pepper reveal the massive evolution of plant disease-resistance genes by retroduplication.</title>
        <authorList>
            <person name="Kim S."/>
            <person name="Park J."/>
            <person name="Yeom S.I."/>
            <person name="Kim Y.M."/>
            <person name="Seo E."/>
            <person name="Kim K.T."/>
            <person name="Kim M.S."/>
            <person name="Lee J.M."/>
            <person name="Cheong K."/>
            <person name="Shin H.S."/>
            <person name="Kim S.B."/>
            <person name="Han K."/>
            <person name="Lee J."/>
            <person name="Park M."/>
            <person name="Lee H.A."/>
            <person name="Lee H.Y."/>
            <person name="Lee Y."/>
            <person name="Oh S."/>
            <person name="Lee J.H."/>
            <person name="Choi E."/>
            <person name="Choi E."/>
            <person name="Lee S.E."/>
            <person name="Jeon J."/>
            <person name="Kim H."/>
            <person name="Choi G."/>
            <person name="Song H."/>
            <person name="Lee J."/>
            <person name="Lee S.C."/>
            <person name="Kwon J.K."/>
            <person name="Lee H.Y."/>
            <person name="Koo N."/>
            <person name="Hong Y."/>
            <person name="Kim R.W."/>
            <person name="Kang W.H."/>
            <person name="Huh J.H."/>
            <person name="Kang B.C."/>
            <person name="Yang T.J."/>
            <person name="Lee Y.H."/>
            <person name="Bennetzen J.L."/>
            <person name="Choi D."/>
        </authorList>
    </citation>
    <scope>NUCLEOTIDE SEQUENCE [LARGE SCALE GENOMIC DNA]</scope>
    <source>
        <strain evidence="3">cv. PBC81</strain>
    </source>
</reference>
<dbReference type="EMBL" id="MLFT02000003">
    <property type="protein sequence ID" value="PHT53118.1"/>
    <property type="molecule type" value="Genomic_DNA"/>
</dbReference>
<dbReference type="AlphaFoldDB" id="A0A2G2X6J5"/>
<evidence type="ECO:0000313" key="3">
    <source>
        <dbReference type="Proteomes" id="UP000224567"/>
    </source>
</evidence>
<comment type="caution">
    <text evidence="2">The sequence shown here is derived from an EMBL/GenBank/DDBJ whole genome shotgun (WGS) entry which is preliminary data.</text>
</comment>
<protein>
    <submittedName>
        <fullName evidence="2">Uncharacterized protein</fullName>
    </submittedName>
</protein>
<reference evidence="3" key="2">
    <citation type="journal article" date="2017" name="J. Anim. Genet.">
        <title>Multiple reference genome sequences of hot pepper reveal the massive evolution of plant disease resistance genes by retroduplication.</title>
        <authorList>
            <person name="Kim S."/>
            <person name="Park J."/>
            <person name="Yeom S.-I."/>
            <person name="Kim Y.-M."/>
            <person name="Seo E."/>
            <person name="Kim K.-T."/>
            <person name="Kim M.-S."/>
            <person name="Lee J.M."/>
            <person name="Cheong K."/>
            <person name="Shin H.-S."/>
            <person name="Kim S.-B."/>
            <person name="Han K."/>
            <person name="Lee J."/>
            <person name="Park M."/>
            <person name="Lee H.-A."/>
            <person name="Lee H.-Y."/>
            <person name="Lee Y."/>
            <person name="Oh S."/>
            <person name="Lee J.H."/>
            <person name="Choi E."/>
            <person name="Choi E."/>
            <person name="Lee S.E."/>
            <person name="Jeon J."/>
            <person name="Kim H."/>
            <person name="Choi G."/>
            <person name="Song H."/>
            <person name="Lee J."/>
            <person name="Lee S.-C."/>
            <person name="Kwon J.-K."/>
            <person name="Lee H.-Y."/>
            <person name="Koo N."/>
            <person name="Hong Y."/>
            <person name="Kim R.W."/>
            <person name="Kang W.-H."/>
            <person name="Huh J.H."/>
            <person name="Kang B.-C."/>
            <person name="Yang T.-J."/>
            <person name="Lee Y.-H."/>
            <person name="Bennetzen J.L."/>
            <person name="Choi D."/>
        </authorList>
    </citation>
    <scope>NUCLEOTIDE SEQUENCE [LARGE SCALE GENOMIC DNA]</scope>
    <source>
        <strain evidence="3">cv. PBC81</strain>
    </source>
</reference>
<feature type="region of interest" description="Disordered" evidence="1">
    <location>
        <begin position="73"/>
        <end position="102"/>
    </location>
</feature>
<sequence length="142" mass="15430">MGIHAFPHSLIPQDDDTFPSVNEFQVLPVCPYVPPNLVNWACVQAVHFGFLDIHNVCFHFLTSHDMEFIDGSSLAQHSSNKDPNSQQPQHNPQCHDTSSATSLPTASVGQLQLANGLPNGQGLRVPGSCCFISDAKETAARH</sequence>
<evidence type="ECO:0000313" key="2">
    <source>
        <dbReference type="EMBL" id="PHT53118.1"/>
    </source>
</evidence>
<dbReference type="STRING" id="33114.A0A2G2X6J5"/>
<name>A0A2G2X6J5_CAPBA</name>
<keyword evidence="3" id="KW-1185">Reference proteome</keyword>
<gene>
    <name evidence="2" type="ORF">CQW23_07580</name>
</gene>
<evidence type="ECO:0000256" key="1">
    <source>
        <dbReference type="SAM" id="MobiDB-lite"/>
    </source>
</evidence>